<proteinExistence type="predicted"/>
<dbReference type="EMBL" id="CP034951">
    <property type="protein sequence ID" value="QAA80479.1"/>
    <property type="molecule type" value="Genomic_DNA"/>
</dbReference>
<protein>
    <submittedName>
        <fullName evidence="1">Uncharacterized protein</fullName>
    </submittedName>
</protein>
<dbReference type="Proteomes" id="UP000285517">
    <property type="component" value="Chromosome"/>
</dbReference>
<organism evidence="1 2">
    <name type="scientific">Aequorivita ciconiae</name>
    <dbReference type="NCBI Taxonomy" id="2494375"/>
    <lineage>
        <taxon>Bacteria</taxon>
        <taxon>Pseudomonadati</taxon>
        <taxon>Bacteroidota</taxon>
        <taxon>Flavobacteriia</taxon>
        <taxon>Flavobacteriales</taxon>
        <taxon>Flavobacteriaceae</taxon>
        <taxon>Aequorivita</taxon>
    </lineage>
</organism>
<keyword evidence="2" id="KW-1185">Reference proteome</keyword>
<sequence>MDITSIVVNESNDGFTLTGEVEQLTSVAPAAGTVPLDVAQAGQGASNGKFVATLEDMSTIEVTGSFTWNASNNKRIVTAQLPASCEGKVLTIKPKDHSNFSNTFQV</sequence>
<name>A0A410FZP9_9FLAO</name>
<reference evidence="1 2" key="1">
    <citation type="submission" date="2019-01" db="EMBL/GenBank/DDBJ databases">
        <title>Complete genome sequencing of Aequorivita sp. H23M31.</title>
        <authorList>
            <person name="Bae J.-W."/>
        </authorList>
    </citation>
    <scope>NUCLEOTIDE SEQUENCE [LARGE SCALE GENOMIC DNA]</scope>
    <source>
        <strain evidence="1 2">H23M31</strain>
    </source>
</reference>
<dbReference type="RefSeq" id="WP_128248879.1">
    <property type="nucleotide sequence ID" value="NZ_CP034951.1"/>
</dbReference>
<dbReference type="KEGG" id="aev:EI546_01485"/>
<dbReference type="AlphaFoldDB" id="A0A410FZP9"/>
<accession>A0A410FZP9</accession>
<gene>
    <name evidence="1" type="ORF">EI546_01485</name>
</gene>
<evidence type="ECO:0000313" key="2">
    <source>
        <dbReference type="Proteomes" id="UP000285517"/>
    </source>
</evidence>
<evidence type="ECO:0000313" key="1">
    <source>
        <dbReference type="EMBL" id="QAA80479.1"/>
    </source>
</evidence>